<dbReference type="AlphaFoldDB" id="A0A2M7DP76"/>
<evidence type="ECO:0000256" key="1">
    <source>
        <dbReference type="ARBA" id="ARBA00022475"/>
    </source>
</evidence>
<keyword evidence="3" id="KW-0479">Metal-binding</keyword>
<reference evidence="8" key="1">
    <citation type="submission" date="2017-09" db="EMBL/GenBank/DDBJ databases">
        <title>Depth-based differentiation of microbial function through sediment-hosted aquifers and enrichment of novel symbionts in the deep terrestrial subsurface.</title>
        <authorList>
            <person name="Probst A.J."/>
            <person name="Ladd B."/>
            <person name="Jarett J.K."/>
            <person name="Geller-Mcgrath D.E."/>
            <person name="Sieber C.M.K."/>
            <person name="Emerson J.B."/>
            <person name="Anantharaman K."/>
            <person name="Thomas B.C."/>
            <person name="Malmstrom R."/>
            <person name="Stieglmeier M."/>
            <person name="Klingl A."/>
            <person name="Woyke T."/>
            <person name="Ryan C.M."/>
            <person name="Banfield J.F."/>
        </authorList>
    </citation>
    <scope>NUCLEOTIDE SEQUENCE [LARGE SCALE GENOMIC DNA]</scope>
</reference>
<comment type="caution">
    <text evidence="7">The sequence shown here is derived from an EMBL/GenBank/DDBJ whole genome shotgun (WGS) entry which is preliminary data.</text>
</comment>
<gene>
    <name evidence="7" type="ORF">COS18_02555</name>
</gene>
<dbReference type="PANTHER" id="PTHR34990:SF2">
    <property type="entry name" value="BLL8164 PROTEIN"/>
    <property type="match status" value="1"/>
</dbReference>
<evidence type="ECO:0000259" key="6">
    <source>
        <dbReference type="Pfam" id="PF00149"/>
    </source>
</evidence>
<organism evidence="7 8">
    <name type="scientific">Candidatus Falkowbacteria bacterium CG02_land_8_20_14_3_00_36_14</name>
    <dbReference type="NCBI Taxonomy" id="1974560"/>
    <lineage>
        <taxon>Bacteria</taxon>
        <taxon>Candidatus Falkowiibacteriota</taxon>
    </lineage>
</organism>
<keyword evidence="2" id="KW-0997">Cell inner membrane</keyword>
<keyword evidence="4" id="KW-0472">Membrane</keyword>
<dbReference type="GO" id="GO:0046872">
    <property type="term" value="F:metal ion binding"/>
    <property type="evidence" value="ECO:0007669"/>
    <property type="project" value="UniProtKB-KW"/>
</dbReference>
<dbReference type="Pfam" id="PF00149">
    <property type="entry name" value="Metallophos"/>
    <property type="match status" value="1"/>
</dbReference>
<dbReference type="Gene3D" id="3.60.21.10">
    <property type="match status" value="1"/>
</dbReference>
<dbReference type="PANTHER" id="PTHR34990">
    <property type="entry name" value="UDP-2,3-DIACYLGLUCOSAMINE HYDROLASE-RELATED"/>
    <property type="match status" value="1"/>
</dbReference>
<dbReference type="EMBL" id="PETS01000056">
    <property type="protein sequence ID" value="PIV51575.1"/>
    <property type="molecule type" value="Genomic_DNA"/>
</dbReference>
<feature type="domain" description="Calcineurin-like phosphoesterase" evidence="6">
    <location>
        <begin position="9"/>
        <end position="188"/>
    </location>
</feature>
<accession>A0A2M7DP76</accession>
<evidence type="ECO:0000313" key="8">
    <source>
        <dbReference type="Proteomes" id="UP000228896"/>
    </source>
</evidence>
<evidence type="ECO:0000256" key="4">
    <source>
        <dbReference type="ARBA" id="ARBA00023136"/>
    </source>
</evidence>
<dbReference type="InterPro" id="IPR043461">
    <property type="entry name" value="LpxH-like"/>
</dbReference>
<evidence type="ECO:0000256" key="3">
    <source>
        <dbReference type="ARBA" id="ARBA00022723"/>
    </source>
</evidence>
<evidence type="ECO:0000256" key="2">
    <source>
        <dbReference type="ARBA" id="ARBA00022519"/>
    </source>
</evidence>
<keyword evidence="5" id="KW-0464">Manganese</keyword>
<keyword evidence="1" id="KW-1003">Cell membrane</keyword>
<evidence type="ECO:0000313" key="7">
    <source>
        <dbReference type="EMBL" id="PIV51575.1"/>
    </source>
</evidence>
<dbReference type="InterPro" id="IPR029052">
    <property type="entry name" value="Metallo-depent_PP-like"/>
</dbReference>
<proteinExistence type="predicted"/>
<dbReference type="CDD" id="cd07398">
    <property type="entry name" value="MPP_YbbF-LpxH"/>
    <property type="match status" value="1"/>
</dbReference>
<evidence type="ECO:0000256" key="5">
    <source>
        <dbReference type="ARBA" id="ARBA00023211"/>
    </source>
</evidence>
<sequence length="226" mass="26095">MHKKDIDTLIISDIHLGNKLSRIKELQKVLSGYNCQRLILNGDIFDGLNFKRLPSAHWGVLSYFRKLSKTKEVVWINGNHDGAIGILSNLLGVKVYKQYLWECNGKKYLAIHGHQFDRFLHKSIIISSMAVYLYNLIQKIDSKNKLLSNFVKKHSHSWLRMSEEVAKGAVRYARLRRANYIFCGHTHIAKYYNSGDIEYYNSGSWTEVPSSFIAIDKNKAEIVKVC</sequence>
<dbReference type="GO" id="GO:0009245">
    <property type="term" value="P:lipid A biosynthetic process"/>
    <property type="evidence" value="ECO:0007669"/>
    <property type="project" value="TreeGrafter"/>
</dbReference>
<protein>
    <submittedName>
        <fullName evidence="7">UDP-2,3-diacylglucosamine diphosphatase</fullName>
    </submittedName>
</protein>
<dbReference type="GO" id="GO:0008758">
    <property type="term" value="F:UDP-2,3-diacylglucosamine hydrolase activity"/>
    <property type="evidence" value="ECO:0007669"/>
    <property type="project" value="TreeGrafter"/>
</dbReference>
<dbReference type="SUPFAM" id="SSF56300">
    <property type="entry name" value="Metallo-dependent phosphatases"/>
    <property type="match status" value="1"/>
</dbReference>
<dbReference type="Proteomes" id="UP000228896">
    <property type="component" value="Unassembled WGS sequence"/>
</dbReference>
<dbReference type="InterPro" id="IPR004843">
    <property type="entry name" value="Calcineurin-like_PHP"/>
</dbReference>
<dbReference type="GO" id="GO:0016020">
    <property type="term" value="C:membrane"/>
    <property type="evidence" value="ECO:0007669"/>
    <property type="project" value="GOC"/>
</dbReference>
<name>A0A2M7DP76_9BACT</name>